<keyword evidence="4" id="KW-1185">Reference proteome</keyword>
<proteinExistence type="predicted"/>
<feature type="compositionally biased region" description="Low complexity" evidence="1">
    <location>
        <begin position="34"/>
        <end position="44"/>
    </location>
</feature>
<organism evidence="3 4">
    <name type="scientific">Streptomyces enissocaesilis</name>
    <dbReference type="NCBI Taxonomy" id="332589"/>
    <lineage>
        <taxon>Bacteria</taxon>
        <taxon>Bacillati</taxon>
        <taxon>Actinomycetota</taxon>
        <taxon>Actinomycetes</taxon>
        <taxon>Kitasatosporales</taxon>
        <taxon>Streptomycetaceae</taxon>
        <taxon>Streptomyces</taxon>
        <taxon>Streptomyces rochei group</taxon>
    </lineage>
</organism>
<sequence>MRKSFTAVLSALAVSTALLAGGSTAQAEPAPLTGGASASHSSGAVQPQPADEYEYYNWYLSQNNCLVAGGNLYKTDNRIRYRCDGHKGSFWYLYVNWP</sequence>
<evidence type="ECO:0000313" key="4">
    <source>
        <dbReference type="Proteomes" id="UP001500403"/>
    </source>
</evidence>
<feature type="chain" id="PRO_5045473904" description="Secreted protein" evidence="2">
    <location>
        <begin position="28"/>
        <end position="98"/>
    </location>
</feature>
<feature type="signal peptide" evidence="2">
    <location>
        <begin position="1"/>
        <end position="27"/>
    </location>
</feature>
<comment type="caution">
    <text evidence="3">The sequence shown here is derived from an EMBL/GenBank/DDBJ whole genome shotgun (WGS) entry which is preliminary data.</text>
</comment>
<dbReference type="EMBL" id="BAAAUD010000002">
    <property type="protein sequence ID" value="GAA2921058.1"/>
    <property type="molecule type" value="Genomic_DNA"/>
</dbReference>
<reference evidence="3 4" key="1">
    <citation type="journal article" date="2019" name="Int. J. Syst. Evol. Microbiol.">
        <title>The Global Catalogue of Microorganisms (GCM) 10K type strain sequencing project: providing services to taxonomists for standard genome sequencing and annotation.</title>
        <authorList>
            <consortium name="The Broad Institute Genomics Platform"/>
            <consortium name="The Broad Institute Genome Sequencing Center for Infectious Disease"/>
            <person name="Wu L."/>
            <person name="Ma J."/>
        </authorList>
    </citation>
    <scope>NUCLEOTIDE SEQUENCE [LARGE SCALE GENOMIC DNA]</scope>
    <source>
        <strain evidence="3 4">JCM 9088</strain>
    </source>
</reference>
<dbReference type="Proteomes" id="UP001500403">
    <property type="component" value="Unassembled WGS sequence"/>
</dbReference>
<keyword evidence="2" id="KW-0732">Signal</keyword>
<name>A0ABN3WN58_9ACTN</name>
<feature type="region of interest" description="Disordered" evidence="1">
    <location>
        <begin position="25"/>
        <end position="47"/>
    </location>
</feature>
<gene>
    <name evidence="3" type="ORF">GCM10010446_01340</name>
</gene>
<dbReference type="RefSeq" id="WP_344488869.1">
    <property type="nucleotide sequence ID" value="NZ_BAAAUD010000002.1"/>
</dbReference>
<protein>
    <recommendedName>
        <fullName evidence="5">Secreted protein</fullName>
    </recommendedName>
</protein>
<evidence type="ECO:0000256" key="1">
    <source>
        <dbReference type="SAM" id="MobiDB-lite"/>
    </source>
</evidence>
<evidence type="ECO:0008006" key="5">
    <source>
        <dbReference type="Google" id="ProtNLM"/>
    </source>
</evidence>
<evidence type="ECO:0000313" key="3">
    <source>
        <dbReference type="EMBL" id="GAA2921058.1"/>
    </source>
</evidence>
<accession>A0ABN3WN58</accession>
<evidence type="ECO:0000256" key="2">
    <source>
        <dbReference type="SAM" id="SignalP"/>
    </source>
</evidence>